<feature type="compositionally biased region" description="Gly residues" evidence="1">
    <location>
        <begin position="76"/>
        <end position="117"/>
    </location>
</feature>
<accession>A0ABV9SHR1</accession>
<evidence type="ECO:0008006" key="4">
    <source>
        <dbReference type="Google" id="ProtNLM"/>
    </source>
</evidence>
<comment type="caution">
    <text evidence="2">The sequence shown here is derived from an EMBL/GenBank/DDBJ whole genome shotgun (WGS) entry which is preliminary data.</text>
</comment>
<protein>
    <recommendedName>
        <fullName evidence="4">Intracellular proteinase inhibitor BsuPI domain-containing protein</fullName>
    </recommendedName>
</protein>
<reference evidence="3" key="1">
    <citation type="journal article" date="2019" name="Int. J. Syst. Evol. Microbiol.">
        <title>The Global Catalogue of Microorganisms (GCM) 10K type strain sequencing project: providing services to taxonomists for standard genome sequencing and annotation.</title>
        <authorList>
            <consortium name="The Broad Institute Genomics Platform"/>
            <consortium name="The Broad Institute Genome Sequencing Center for Infectious Disease"/>
            <person name="Wu L."/>
            <person name="Ma J."/>
        </authorList>
    </citation>
    <scope>NUCLEOTIDE SEQUENCE [LARGE SCALE GENOMIC DNA]</scope>
    <source>
        <strain evidence="3">CGMCC 4.7304</strain>
    </source>
</reference>
<gene>
    <name evidence="2" type="ORF">ACFPCZ_02435</name>
</gene>
<evidence type="ECO:0000313" key="2">
    <source>
        <dbReference type="EMBL" id="MFC4865478.1"/>
    </source>
</evidence>
<keyword evidence="3" id="KW-1185">Reference proteome</keyword>
<dbReference type="Proteomes" id="UP001595858">
    <property type="component" value="Unassembled WGS sequence"/>
</dbReference>
<feature type="compositionally biased region" description="Gly residues" evidence="1">
    <location>
        <begin position="35"/>
        <end position="45"/>
    </location>
</feature>
<feature type="region of interest" description="Disordered" evidence="1">
    <location>
        <begin position="30"/>
        <end position="133"/>
    </location>
</feature>
<evidence type="ECO:0000313" key="3">
    <source>
        <dbReference type="Proteomes" id="UP001595858"/>
    </source>
</evidence>
<dbReference type="RefSeq" id="WP_344141996.1">
    <property type="nucleotide sequence ID" value="NZ_BAAAQI010000003.1"/>
</dbReference>
<organism evidence="2 3">
    <name type="scientific">Streptomonospora arabica</name>
    <dbReference type="NCBI Taxonomy" id="412417"/>
    <lineage>
        <taxon>Bacteria</taxon>
        <taxon>Bacillati</taxon>
        <taxon>Actinomycetota</taxon>
        <taxon>Actinomycetes</taxon>
        <taxon>Streptosporangiales</taxon>
        <taxon>Nocardiopsidaceae</taxon>
        <taxon>Streptomonospora</taxon>
    </lineage>
</organism>
<evidence type="ECO:0000256" key="1">
    <source>
        <dbReference type="SAM" id="MobiDB-lite"/>
    </source>
</evidence>
<proteinExistence type="predicted"/>
<sequence>MSPETYWRRRVFVLVGLFVVVALITYACTRPSSPGEGGEASGTGGAPSPTPEESSPSVSPPASPSASPSPSAGAGQDAGGGGEGGGDGGGDTGSGGGDSGDESGGGSDEGGGSGGSEGVAAPEAPGDPCRPSDVVVTIKTDKSDYDWNDKPKFKLTLVNTEDQTCTVDVGPKSLELRVTSGDDRIFSTADCAGGSSSDKQKLQRGVPYTTTVTWDRKRSWKDCPDRDVTAKRPGTYVVQLHSRYDQKAEPQVFRLN</sequence>
<name>A0ABV9SHR1_9ACTN</name>
<feature type="compositionally biased region" description="Low complexity" evidence="1">
    <location>
        <begin position="64"/>
        <end position="75"/>
    </location>
</feature>
<dbReference type="EMBL" id="JBHSIY010000003">
    <property type="protein sequence ID" value="MFC4865478.1"/>
    <property type="molecule type" value="Genomic_DNA"/>
</dbReference>